<keyword evidence="1" id="KW-0812">Transmembrane</keyword>
<reference evidence="3" key="1">
    <citation type="submission" date="2020-06" db="EMBL/GenBank/DDBJ databases">
        <title>WGS assembly of Ceratodon purpureus strain R40.</title>
        <authorList>
            <person name="Carey S.B."/>
            <person name="Jenkins J."/>
            <person name="Shu S."/>
            <person name="Lovell J.T."/>
            <person name="Sreedasyam A."/>
            <person name="Maumus F."/>
            <person name="Tiley G.P."/>
            <person name="Fernandez-Pozo N."/>
            <person name="Barry K."/>
            <person name="Chen C."/>
            <person name="Wang M."/>
            <person name="Lipzen A."/>
            <person name="Daum C."/>
            <person name="Saski C.A."/>
            <person name="Payton A.C."/>
            <person name="Mcbreen J.C."/>
            <person name="Conrad R.E."/>
            <person name="Kollar L.M."/>
            <person name="Olsson S."/>
            <person name="Huttunen S."/>
            <person name="Landis J.B."/>
            <person name="Wickett N.J."/>
            <person name="Johnson M.G."/>
            <person name="Rensing S.A."/>
            <person name="Grimwood J."/>
            <person name="Schmutz J."/>
            <person name="Mcdaniel S.F."/>
        </authorList>
    </citation>
    <scope>NUCLEOTIDE SEQUENCE</scope>
    <source>
        <strain evidence="3">R40</strain>
    </source>
</reference>
<feature type="transmembrane region" description="Helical" evidence="1">
    <location>
        <begin position="46"/>
        <end position="72"/>
    </location>
</feature>
<feature type="signal peptide" evidence="2">
    <location>
        <begin position="1"/>
        <end position="26"/>
    </location>
</feature>
<organism evidence="3 4">
    <name type="scientific">Ceratodon purpureus</name>
    <name type="common">Fire moss</name>
    <name type="synonym">Dicranum purpureum</name>
    <dbReference type="NCBI Taxonomy" id="3225"/>
    <lineage>
        <taxon>Eukaryota</taxon>
        <taxon>Viridiplantae</taxon>
        <taxon>Streptophyta</taxon>
        <taxon>Embryophyta</taxon>
        <taxon>Bryophyta</taxon>
        <taxon>Bryophytina</taxon>
        <taxon>Bryopsida</taxon>
        <taxon>Dicranidae</taxon>
        <taxon>Pseudoditrichales</taxon>
        <taxon>Ditrichaceae</taxon>
        <taxon>Ceratodon</taxon>
    </lineage>
</organism>
<evidence type="ECO:0000256" key="2">
    <source>
        <dbReference type="SAM" id="SignalP"/>
    </source>
</evidence>
<keyword evidence="4" id="KW-1185">Reference proteome</keyword>
<accession>A0A8T0JD22</accession>
<gene>
    <name evidence="3" type="ORF">KC19_1G316300</name>
</gene>
<name>A0A8T0JD22_CERPU</name>
<keyword evidence="2" id="KW-0732">Signal</keyword>
<keyword evidence="1" id="KW-1133">Transmembrane helix</keyword>
<evidence type="ECO:0000313" key="4">
    <source>
        <dbReference type="Proteomes" id="UP000822688"/>
    </source>
</evidence>
<protein>
    <submittedName>
        <fullName evidence="3">Uncharacterized protein</fullName>
    </submittedName>
</protein>
<feature type="chain" id="PRO_5035912780" evidence="2">
    <location>
        <begin position="27"/>
        <end position="115"/>
    </location>
</feature>
<keyword evidence="1" id="KW-0472">Membrane</keyword>
<dbReference type="Proteomes" id="UP000822688">
    <property type="component" value="Chromosome 1"/>
</dbReference>
<dbReference type="AlphaFoldDB" id="A0A8T0JD22"/>
<evidence type="ECO:0000313" key="3">
    <source>
        <dbReference type="EMBL" id="KAG0593256.1"/>
    </source>
</evidence>
<evidence type="ECO:0000256" key="1">
    <source>
        <dbReference type="SAM" id="Phobius"/>
    </source>
</evidence>
<proteinExistence type="predicted"/>
<dbReference type="EMBL" id="CM026421">
    <property type="protein sequence ID" value="KAG0593256.1"/>
    <property type="molecule type" value="Genomic_DNA"/>
</dbReference>
<comment type="caution">
    <text evidence="3">The sequence shown here is derived from an EMBL/GenBank/DDBJ whole genome shotgun (WGS) entry which is preliminary data.</text>
</comment>
<sequence>MRPRKSNLLLGHGSVWFCSALAIVDAHVDVLGEFCFRMESVLVKIFVFVVTFWCRLSAIAAYSCFLLGFFLSPLHFRLIYERGRACPLPACFGFSYLMSEQFNGGKVRSHWYGGL</sequence>